<gene>
    <name evidence="2" type="ORF">FC093_17190</name>
</gene>
<keyword evidence="3" id="KW-1185">Reference proteome</keyword>
<evidence type="ECO:0008006" key="4">
    <source>
        <dbReference type="Google" id="ProtNLM"/>
    </source>
</evidence>
<feature type="transmembrane region" description="Helical" evidence="1">
    <location>
        <begin position="114"/>
        <end position="137"/>
    </location>
</feature>
<sequence length="204" mass="22475">MYSIITGSLIISLLHSVIPNHWLPVIAIGRKEQWTIAEVTKVTFICALAHGISTILIGAVLGVVGAKLDSNISHFTSLIAPGILIIVGLVFIYRHHRHRHFHIDQGVERKRTKSAIITALVIAMFFSPCMEIEAYFLLAGAQATWLVGLLALLYLLITTTGMLLLVRFAYKGLLKLNWHSLEHNAGIITGLTLVATGLITFFIQ</sequence>
<feature type="transmembrane region" description="Helical" evidence="1">
    <location>
        <begin position="185"/>
        <end position="203"/>
    </location>
</feature>
<dbReference type="PANTHER" id="PTHR36394:SF1">
    <property type="entry name" value="OS01G0277700 PROTEIN"/>
    <property type="match status" value="1"/>
</dbReference>
<dbReference type="OrthoDB" id="9782403at2"/>
<dbReference type="Proteomes" id="UP000305848">
    <property type="component" value="Unassembled WGS sequence"/>
</dbReference>
<organism evidence="2 3">
    <name type="scientific">Ilyomonas limi</name>
    <dbReference type="NCBI Taxonomy" id="2575867"/>
    <lineage>
        <taxon>Bacteria</taxon>
        <taxon>Pseudomonadati</taxon>
        <taxon>Bacteroidota</taxon>
        <taxon>Chitinophagia</taxon>
        <taxon>Chitinophagales</taxon>
        <taxon>Chitinophagaceae</taxon>
        <taxon>Ilyomonas</taxon>
    </lineage>
</organism>
<feature type="transmembrane region" description="Helical" evidence="1">
    <location>
        <begin position="143"/>
        <end position="165"/>
    </location>
</feature>
<dbReference type="AlphaFoldDB" id="A0A4U3KWU9"/>
<proteinExistence type="predicted"/>
<feature type="transmembrane region" description="Helical" evidence="1">
    <location>
        <begin position="6"/>
        <end position="30"/>
    </location>
</feature>
<accession>A0A4U3KWU9</accession>
<name>A0A4U3KWU9_9BACT</name>
<evidence type="ECO:0000313" key="2">
    <source>
        <dbReference type="EMBL" id="TKK66319.1"/>
    </source>
</evidence>
<dbReference type="PANTHER" id="PTHR36394">
    <property type="entry name" value="OS01G0277700 PROTEIN"/>
    <property type="match status" value="1"/>
</dbReference>
<dbReference type="EMBL" id="SZQL01000015">
    <property type="protein sequence ID" value="TKK66319.1"/>
    <property type="molecule type" value="Genomic_DNA"/>
</dbReference>
<protein>
    <recommendedName>
        <fullName evidence="4">Urease accessory protein UreH-like transmembrane domain-containing protein</fullName>
    </recommendedName>
</protein>
<feature type="transmembrane region" description="Helical" evidence="1">
    <location>
        <begin position="72"/>
        <end position="93"/>
    </location>
</feature>
<feature type="transmembrane region" description="Helical" evidence="1">
    <location>
        <begin position="42"/>
        <end position="66"/>
    </location>
</feature>
<keyword evidence="1" id="KW-1133">Transmembrane helix</keyword>
<comment type="caution">
    <text evidence="2">The sequence shown here is derived from an EMBL/GenBank/DDBJ whole genome shotgun (WGS) entry which is preliminary data.</text>
</comment>
<reference evidence="2 3" key="1">
    <citation type="submission" date="2019-05" db="EMBL/GenBank/DDBJ databases">
        <title>Panacibacter sp. strain 17mud1-8 Genome sequencing and assembly.</title>
        <authorList>
            <person name="Chhetri G."/>
        </authorList>
    </citation>
    <scope>NUCLEOTIDE SEQUENCE [LARGE SCALE GENOMIC DNA]</scope>
    <source>
        <strain evidence="2 3">17mud1-8</strain>
    </source>
</reference>
<keyword evidence="1" id="KW-0812">Transmembrane</keyword>
<dbReference type="RefSeq" id="WP_137263051.1">
    <property type="nucleotide sequence ID" value="NZ_SZQL01000015.1"/>
</dbReference>
<evidence type="ECO:0000256" key="1">
    <source>
        <dbReference type="SAM" id="Phobius"/>
    </source>
</evidence>
<evidence type="ECO:0000313" key="3">
    <source>
        <dbReference type="Proteomes" id="UP000305848"/>
    </source>
</evidence>
<keyword evidence="1" id="KW-0472">Membrane</keyword>